<dbReference type="GO" id="GO:0042602">
    <property type="term" value="F:riboflavin reductase (NADPH) activity"/>
    <property type="evidence" value="ECO:0007669"/>
    <property type="project" value="TreeGrafter"/>
</dbReference>
<dbReference type="STRING" id="310782.SAMN05216499_14515"/>
<sequence length="209" mass="21758">MNLLVVGAAGRTGGLVVDRALRDGHTVTALARDPGKAPSPRPGLTAVRADVLDPAGLTVPMKGQHAVVVALGVHGRGSTTVFSEGVRQVVAAARAAGTTRLVAMSSAGLSTGHLPFVQRQVTRLVAERVYGGIHTDLARMEAVVLDSGLDWTLVRAPMLRDGGPTSSYQVSVGGHVPTARAAVRADIADWIVRNLDEPATYRQHVEIAG</sequence>
<dbReference type="Gene3D" id="3.40.50.720">
    <property type="entry name" value="NAD(P)-binding Rossmann-like Domain"/>
    <property type="match status" value="1"/>
</dbReference>
<dbReference type="GO" id="GO:0004074">
    <property type="term" value="F:biliverdin reductase [NAD(P)H] activity"/>
    <property type="evidence" value="ECO:0007669"/>
    <property type="project" value="TreeGrafter"/>
</dbReference>
<dbReference type="OrthoDB" id="3763081at2"/>
<dbReference type="RefSeq" id="WP_073502940.1">
    <property type="nucleotide sequence ID" value="NZ_FRBI01000045.1"/>
</dbReference>
<dbReference type="Proteomes" id="UP000184111">
    <property type="component" value="Unassembled WGS sequence"/>
</dbReference>
<gene>
    <name evidence="2" type="ORF">SAMN05216499_14515</name>
</gene>
<accession>A0A1M7QVZ8</accession>
<keyword evidence="3" id="KW-1185">Reference proteome</keyword>
<feature type="domain" description="NAD(P)-binding" evidence="1">
    <location>
        <begin position="7"/>
        <end position="198"/>
    </location>
</feature>
<proteinExistence type="predicted"/>
<evidence type="ECO:0000313" key="2">
    <source>
        <dbReference type="EMBL" id="SHN36008.1"/>
    </source>
</evidence>
<dbReference type="AlphaFoldDB" id="A0A1M7QVZ8"/>
<name>A0A1M7QVZ8_9ACTN</name>
<dbReference type="InterPro" id="IPR051606">
    <property type="entry name" value="Polyketide_Oxido-like"/>
</dbReference>
<reference evidence="2 3" key="1">
    <citation type="submission" date="2016-11" db="EMBL/GenBank/DDBJ databases">
        <authorList>
            <person name="Jaros S."/>
            <person name="Januszkiewicz K."/>
            <person name="Wedrychowicz H."/>
        </authorList>
    </citation>
    <scope>NUCLEOTIDE SEQUENCE [LARGE SCALE GENOMIC DNA]</scope>
    <source>
        <strain evidence="2 3">CGMCC 4.2025</strain>
    </source>
</reference>
<protein>
    <submittedName>
        <fullName evidence="2">Putative NADH-flavin reductase</fullName>
    </submittedName>
</protein>
<dbReference type="InterPro" id="IPR016040">
    <property type="entry name" value="NAD(P)-bd_dom"/>
</dbReference>
<dbReference type="Pfam" id="PF13460">
    <property type="entry name" value="NAD_binding_10"/>
    <property type="match status" value="1"/>
</dbReference>
<dbReference type="PANTHER" id="PTHR43355">
    <property type="entry name" value="FLAVIN REDUCTASE (NADPH)"/>
    <property type="match status" value="1"/>
</dbReference>
<dbReference type="InterPro" id="IPR036291">
    <property type="entry name" value="NAD(P)-bd_dom_sf"/>
</dbReference>
<evidence type="ECO:0000313" key="3">
    <source>
        <dbReference type="Proteomes" id="UP000184111"/>
    </source>
</evidence>
<evidence type="ECO:0000259" key="1">
    <source>
        <dbReference type="Pfam" id="PF13460"/>
    </source>
</evidence>
<dbReference type="PANTHER" id="PTHR43355:SF2">
    <property type="entry name" value="FLAVIN REDUCTASE (NADPH)"/>
    <property type="match status" value="1"/>
</dbReference>
<dbReference type="SUPFAM" id="SSF51735">
    <property type="entry name" value="NAD(P)-binding Rossmann-fold domains"/>
    <property type="match status" value="1"/>
</dbReference>
<organism evidence="2 3">
    <name type="scientific">Actinacidiphila paucisporea</name>
    <dbReference type="NCBI Taxonomy" id="310782"/>
    <lineage>
        <taxon>Bacteria</taxon>
        <taxon>Bacillati</taxon>
        <taxon>Actinomycetota</taxon>
        <taxon>Actinomycetes</taxon>
        <taxon>Kitasatosporales</taxon>
        <taxon>Streptomycetaceae</taxon>
        <taxon>Actinacidiphila</taxon>
    </lineage>
</organism>
<dbReference type="EMBL" id="FRBI01000045">
    <property type="protein sequence ID" value="SHN36008.1"/>
    <property type="molecule type" value="Genomic_DNA"/>
</dbReference>